<name>A0A9Q0KPH8_9MAGN</name>
<reference evidence="3" key="1">
    <citation type="journal article" date="2023" name="Plant J.">
        <title>The genome of the king protea, Protea cynaroides.</title>
        <authorList>
            <person name="Chang J."/>
            <person name="Duong T.A."/>
            <person name="Schoeman C."/>
            <person name="Ma X."/>
            <person name="Roodt D."/>
            <person name="Barker N."/>
            <person name="Li Z."/>
            <person name="Van de Peer Y."/>
            <person name="Mizrachi E."/>
        </authorList>
    </citation>
    <scope>NUCLEOTIDE SEQUENCE</scope>
    <source>
        <tissue evidence="3">Young leaves</tissue>
    </source>
</reference>
<dbReference type="PANTHER" id="PTHR32285">
    <property type="entry name" value="PROTEIN TRICHOME BIREFRINGENCE-LIKE 9-RELATED"/>
    <property type="match status" value="1"/>
</dbReference>
<comment type="caution">
    <text evidence="3">The sequence shown here is derived from an EMBL/GenBank/DDBJ whole genome shotgun (WGS) entry which is preliminary data.</text>
</comment>
<dbReference type="InterPro" id="IPR029962">
    <property type="entry name" value="TBL"/>
</dbReference>
<comment type="similarity">
    <text evidence="1">Belongs to the PC-esterase family. TBL subfamily.</text>
</comment>
<dbReference type="PANTHER" id="PTHR32285:SF42">
    <property type="entry name" value="PROTEIN TRICHOME BIREFRINGENCE-LIKE 37"/>
    <property type="match status" value="1"/>
</dbReference>
<dbReference type="InterPro" id="IPR026057">
    <property type="entry name" value="TBL_C"/>
</dbReference>
<sequence length="167" mass="19072">MVCSSSLMEDRGASKSRGIMSYRTKYCVQFSRRRDYGLSLMLNHNNLLVDIVNESIGRVLKLDSIINGDSWKNVDVLIFNNWHWWFYKGYLQPLGLSFQPVLHRSFVGVLGQPILPDQMAVGITTQALGRRGSWKATGLADDFLWPFRELGVAHSTGTQNLFIRDFQ</sequence>
<evidence type="ECO:0000256" key="1">
    <source>
        <dbReference type="ARBA" id="ARBA00007727"/>
    </source>
</evidence>
<dbReference type="AlphaFoldDB" id="A0A9Q0KPH8"/>
<gene>
    <name evidence="3" type="ORF">NE237_007465</name>
</gene>
<dbReference type="EMBL" id="JAMYWD010000004">
    <property type="protein sequence ID" value="KAJ4974291.1"/>
    <property type="molecule type" value="Genomic_DNA"/>
</dbReference>
<dbReference type="Proteomes" id="UP001141806">
    <property type="component" value="Unassembled WGS sequence"/>
</dbReference>
<dbReference type="OrthoDB" id="1903747at2759"/>
<keyword evidence="4" id="KW-1185">Reference proteome</keyword>
<evidence type="ECO:0000313" key="4">
    <source>
        <dbReference type="Proteomes" id="UP001141806"/>
    </source>
</evidence>
<proteinExistence type="inferred from homology"/>
<evidence type="ECO:0000313" key="3">
    <source>
        <dbReference type="EMBL" id="KAJ4974291.1"/>
    </source>
</evidence>
<protein>
    <recommendedName>
        <fullName evidence="2">Trichome birefringence-like C-terminal domain-containing protein</fullName>
    </recommendedName>
</protein>
<dbReference type="GO" id="GO:0005794">
    <property type="term" value="C:Golgi apparatus"/>
    <property type="evidence" value="ECO:0007669"/>
    <property type="project" value="TreeGrafter"/>
</dbReference>
<dbReference type="Pfam" id="PF13839">
    <property type="entry name" value="PC-Esterase"/>
    <property type="match status" value="1"/>
</dbReference>
<dbReference type="GO" id="GO:0016413">
    <property type="term" value="F:O-acetyltransferase activity"/>
    <property type="evidence" value="ECO:0007669"/>
    <property type="project" value="InterPro"/>
</dbReference>
<evidence type="ECO:0000259" key="2">
    <source>
        <dbReference type="Pfam" id="PF13839"/>
    </source>
</evidence>
<feature type="domain" description="Trichome birefringence-like C-terminal" evidence="2">
    <location>
        <begin position="22"/>
        <end position="93"/>
    </location>
</feature>
<accession>A0A9Q0KPH8</accession>
<organism evidence="3 4">
    <name type="scientific">Protea cynaroides</name>
    <dbReference type="NCBI Taxonomy" id="273540"/>
    <lineage>
        <taxon>Eukaryota</taxon>
        <taxon>Viridiplantae</taxon>
        <taxon>Streptophyta</taxon>
        <taxon>Embryophyta</taxon>
        <taxon>Tracheophyta</taxon>
        <taxon>Spermatophyta</taxon>
        <taxon>Magnoliopsida</taxon>
        <taxon>Proteales</taxon>
        <taxon>Proteaceae</taxon>
        <taxon>Protea</taxon>
    </lineage>
</organism>